<dbReference type="EMBL" id="FOHX01000017">
    <property type="protein sequence ID" value="SEU39968.1"/>
    <property type="molecule type" value="Genomic_DNA"/>
</dbReference>
<organism evidence="2 3">
    <name type="scientific">Nonomuraea wenchangensis</name>
    <dbReference type="NCBI Taxonomy" id="568860"/>
    <lineage>
        <taxon>Bacteria</taxon>
        <taxon>Bacillati</taxon>
        <taxon>Actinomycetota</taxon>
        <taxon>Actinomycetes</taxon>
        <taxon>Streptosporangiales</taxon>
        <taxon>Streptosporangiaceae</taxon>
        <taxon>Nonomuraea</taxon>
    </lineage>
</organism>
<reference evidence="2 3" key="1">
    <citation type="submission" date="2016-10" db="EMBL/GenBank/DDBJ databases">
        <authorList>
            <person name="de Groot N.N."/>
        </authorList>
    </citation>
    <scope>NUCLEOTIDE SEQUENCE [LARGE SCALE GENOMIC DNA]</scope>
    <source>
        <strain evidence="2 3">CGMCC 4.5598</strain>
    </source>
</reference>
<protein>
    <submittedName>
        <fullName evidence="2">Uncharacterized protein</fullName>
    </submittedName>
</protein>
<keyword evidence="3" id="KW-1185">Reference proteome</keyword>
<dbReference type="AlphaFoldDB" id="A0A1I0LKQ0"/>
<proteinExistence type="predicted"/>
<sequence>MPCGGHYQANRSNLTISGAATRLPAPGPATGDTGGPRARTVDHALTAACDTRLRNKKLRRADRAAQFFRA</sequence>
<evidence type="ECO:0000256" key="1">
    <source>
        <dbReference type="SAM" id="MobiDB-lite"/>
    </source>
</evidence>
<gene>
    <name evidence="2" type="ORF">SAMN05421811_117150</name>
</gene>
<accession>A0A1I0LKQ0</accession>
<evidence type="ECO:0000313" key="2">
    <source>
        <dbReference type="EMBL" id="SEU39968.1"/>
    </source>
</evidence>
<name>A0A1I0LKQ0_9ACTN</name>
<feature type="region of interest" description="Disordered" evidence="1">
    <location>
        <begin position="15"/>
        <end position="38"/>
    </location>
</feature>
<dbReference type="STRING" id="568860.SAMN05421811_117150"/>
<evidence type="ECO:0000313" key="3">
    <source>
        <dbReference type="Proteomes" id="UP000199361"/>
    </source>
</evidence>
<dbReference type="Proteomes" id="UP000199361">
    <property type="component" value="Unassembled WGS sequence"/>
</dbReference>